<sequence length="621" mass="72938">MMCPQSQSDTEHETMVSELSLDSVFIIMEFLPVSDIYHMLLVCKSWNRLEKFEIFWKQILSHYVKSHQKNYELLLNNSPTKHHSDVYKVLIAQCKKFHEMHIVKEKAVNREKFKQYMEKDEESEMGRSITFGCRFKKLFTSAVVAEFSTTISRSWSNIIMNNYPSQLVQCLNGKVDTGTVCDILFKTIEKVVANKNGILYDILRNKHLDAITTYIFHHLDSLQVVDIDLERFFTRYNPILTDEHLLLYFSNMFYVRPSSYEIFKDYISQSGNFENTTRLKPNEQYYRKGFLNSLIRECFQRFNFDAARLTKNLFIQLCNNANAWKDYIDALESRISAIDTLSYSGYTDLELCSKAIVDYIDVMEIEHFDVQKLGRNARPILAIPHFVDICDTIFIPRGLLNHDDLLFIFHYYGCLYPHIAKYCMGKANIDIYSVAHDETNNKNINMIRNYICTYASYSAEKVLGYLFTEFGYQNIDLTKLAQQISPNNPELEIAVMRQSMQTTIQRQFSYDEVVESVKLLMTRVVSMDFDVSFIHQVSVNTRNSYFNYYYTHVMEMSKALEYLLDHVLVGAFPFLNTYSHSCHAMKCKALLMFQLLFHIMLSQVMSIWLVYIYMRPSSLQS</sequence>
<dbReference type="SUPFAM" id="SSF81383">
    <property type="entry name" value="F-box domain"/>
    <property type="match status" value="1"/>
</dbReference>
<keyword evidence="1" id="KW-0812">Transmembrane</keyword>
<protein>
    <recommendedName>
        <fullName evidence="2">F-box domain-containing protein</fullName>
    </recommendedName>
</protein>
<dbReference type="InterPro" id="IPR036047">
    <property type="entry name" value="F-box-like_dom_sf"/>
</dbReference>
<dbReference type="InterPro" id="IPR001810">
    <property type="entry name" value="F-box_dom"/>
</dbReference>
<accession>A0AA88KF67</accession>
<comment type="caution">
    <text evidence="3">The sequence shown here is derived from an EMBL/GenBank/DDBJ whole genome shotgun (WGS) entry which is preliminary data.</text>
</comment>
<evidence type="ECO:0000259" key="2">
    <source>
        <dbReference type="Pfam" id="PF00646"/>
    </source>
</evidence>
<gene>
    <name evidence="3" type="ORF">C9374_010854</name>
</gene>
<dbReference type="EMBL" id="PYSW02000046">
    <property type="protein sequence ID" value="KAG2374284.1"/>
    <property type="molecule type" value="Genomic_DNA"/>
</dbReference>
<organism evidence="3 4">
    <name type="scientific">Naegleria lovaniensis</name>
    <name type="common">Amoeba</name>
    <dbReference type="NCBI Taxonomy" id="51637"/>
    <lineage>
        <taxon>Eukaryota</taxon>
        <taxon>Discoba</taxon>
        <taxon>Heterolobosea</taxon>
        <taxon>Tetramitia</taxon>
        <taxon>Eutetramitia</taxon>
        <taxon>Vahlkampfiidae</taxon>
        <taxon>Naegleria</taxon>
    </lineage>
</organism>
<feature type="domain" description="F-box" evidence="2">
    <location>
        <begin position="17"/>
        <end position="57"/>
    </location>
</feature>
<proteinExistence type="predicted"/>
<dbReference type="RefSeq" id="XP_044543458.1">
    <property type="nucleotide sequence ID" value="XM_044686444.1"/>
</dbReference>
<dbReference type="Pfam" id="PF00646">
    <property type="entry name" value="F-box"/>
    <property type="match status" value="1"/>
</dbReference>
<dbReference type="GeneID" id="68103308"/>
<feature type="transmembrane region" description="Helical" evidence="1">
    <location>
        <begin position="591"/>
        <end position="614"/>
    </location>
</feature>
<dbReference type="AlphaFoldDB" id="A0AA88KF67"/>
<evidence type="ECO:0000256" key="1">
    <source>
        <dbReference type="SAM" id="Phobius"/>
    </source>
</evidence>
<keyword evidence="4" id="KW-1185">Reference proteome</keyword>
<dbReference type="CDD" id="cd09917">
    <property type="entry name" value="F-box_SF"/>
    <property type="match status" value="1"/>
</dbReference>
<keyword evidence="1" id="KW-1133">Transmembrane helix</keyword>
<evidence type="ECO:0000313" key="4">
    <source>
        <dbReference type="Proteomes" id="UP000816034"/>
    </source>
</evidence>
<evidence type="ECO:0000313" key="3">
    <source>
        <dbReference type="EMBL" id="KAG2374284.1"/>
    </source>
</evidence>
<name>A0AA88KF67_NAELO</name>
<dbReference type="Proteomes" id="UP000816034">
    <property type="component" value="Unassembled WGS sequence"/>
</dbReference>
<keyword evidence="1" id="KW-0472">Membrane</keyword>
<dbReference type="Gene3D" id="1.20.1280.50">
    <property type="match status" value="1"/>
</dbReference>
<reference evidence="3 4" key="1">
    <citation type="journal article" date="2018" name="BMC Genomics">
        <title>The genome of Naegleria lovaniensis, the basis for a comparative approach to unravel pathogenicity factors of the human pathogenic amoeba N. fowleri.</title>
        <authorList>
            <person name="Liechti N."/>
            <person name="Schurch N."/>
            <person name="Bruggmann R."/>
            <person name="Wittwer M."/>
        </authorList>
    </citation>
    <scope>NUCLEOTIDE SEQUENCE [LARGE SCALE GENOMIC DNA]</scope>
    <source>
        <strain evidence="3 4">ATCC 30569</strain>
    </source>
</reference>